<dbReference type="Proteomes" id="UP000295497">
    <property type="component" value="Chromosome"/>
</dbReference>
<feature type="chain" id="PRO_5020557460" description="Outer membrane beta-barrel domain-containing protein" evidence="2">
    <location>
        <begin position="24"/>
        <end position="310"/>
    </location>
</feature>
<reference evidence="3 4" key="1">
    <citation type="submission" date="2015-09" db="EMBL/GenBank/DDBJ databases">
        <title>Sorangium comparison.</title>
        <authorList>
            <person name="Zaburannyi N."/>
            <person name="Bunk B."/>
            <person name="Overmann J."/>
            <person name="Mueller R."/>
        </authorList>
    </citation>
    <scope>NUCLEOTIDE SEQUENCE [LARGE SCALE GENOMIC DNA]</scope>
    <source>
        <strain evidence="3 4">So ce836</strain>
    </source>
</reference>
<evidence type="ECO:0000256" key="2">
    <source>
        <dbReference type="SAM" id="SignalP"/>
    </source>
</evidence>
<protein>
    <recommendedName>
        <fullName evidence="5">Outer membrane beta-barrel domain-containing protein</fullName>
    </recommendedName>
</protein>
<dbReference type="AlphaFoldDB" id="A0A4P2QNJ1"/>
<dbReference type="Gene3D" id="2.40.160.20">
    <property type="match status" value="1"/>
</dbReference>
<name>A0A4P2QNJ1_SORCE</name>
<evidence type="ECO:0000256" key="1">
    <source>
        <dbReference type="SAM" id="MobiDB-lite"/>
    </source>
</evidence>
<organism evidence="3 4">
    <name type="scientific">Sorangium cellulosum</name>
    <name type="common">Polyangium cellulosum</name>
    <dbReference type="NCBI Taxonomy" id="56"/>
    <lineage>
        <taxon>Bacteria</taxon>
        <taxon>Pseudomonadati</taxon>
        <taxon>Myxococcota</taxon>
        <taxon>Polyangia</taxon>
        <taxon>Polyangiales</taxon>
        <taxon>Polyangiaceae</taxon>
        <taxon>Sorangium</taxon>
    </lineage>
</organism>
<evidence type="ECO:0000313" key="3">
    <source>
        <dbReference type="EMBL" id="AUX31615.1"/>
    </source>
</evidence>
<dbReference type="NCBIfam" id="TIGR04565">
    <property type="entry name" value="OMP_myx_plus"/>
    <property type="match status" value="1"/>
</dbReference>
<sequence>MNQARVGLLVAAALVAVPLTASAQPKQQPKEINLDEPETPAEGTEPAEAPAAPAEGEGGDEAGLGDICKIDPSACPTIDLNKEAAKDLNPETYAVQQIYALRYHRFEVNPYFGLTMNDQFVGHNGPGLAINWYLTNVLAIGVNGNWYAGLNTPSDFNFQTSRAARIGEPITEYQWNANANFTYVPAYGKFAGFSDFIFHYDFFVLGGVGAISTRPMAVVDPDNRTFDWKPKLAFHVGGGLRIFFNRWFAAMAEVSDYIFFDELENPSVSKTNPQDKSTWLAEGKSFTNNVQAQVGFSVFLPFSWEYRLPK</sequence>
<accession>A0A4P2QNJ1</accession>
<feature type="compositionally biased region" description="Low complexity" evidence="1">
    <location>
        <begin position="40"/>
        <end position="55"/>
    </location>
</feature>
<feature type="region of interest" description="Disordered" evidence="1">
    <location>
        <begin position="24"/>
        <end position="65"/>
    </location>
</feature>
<evidence type="ECO:0008006" key="5">
    <source>
        <dbReference type="Google" id="ProtNLM"/>
    </source>
</evidence>
<dbReference type="EMBL" id="CP012672">
    <property type="protein sequence ID" value="AUX31615.1"/>
    <property type="molecule type" value="Genomic_DNA"/>
</dbReference>
<gene>
    <name evidence="3" type="ORF">SOCE836_037460</name>
</gene>
<feature type="signal peptide" evidence="2">
    <location>
        <begin position="1"/>
        <end position="23"/>
    </location>
</feature>
<proteinExistence type="predicted"/>
<dbReference type="InterPro" id="IPR030820">
    <property type="entry name" value="OMP_myx_plus_Proteobacteria"/>
</dbReference>
<evidence type="ECO:0000313" key="4">
    <source>
        <dbReference type="Proteomes" id="UP000295497"/>
    </source>
</evidence>
<keyword evidence="2" id="KW-0732">Signal</keyword>